<name>A0A0F9H225_9ZZZZ</name>
<feature type="domain" description="FHA" evidence="3">
    <location>
        <begin position="27"/>
        <end position="75"/>
    </location>
</feature>
<evidence type="ECO:0000256" key="1">
    <source>
        <dbReference type="SAM" id="MobiDB-lite"/>
    </source>
</evidence>
<feature type="compositionally biased region" description="Acidic residues" evidence="1">
    <location>
        <begin position="140"/>
        <end position="150"/>
    </location>
</feature>
<dbReference type="AlphaFoldDB" id="A0A0F9H225"/>
<gene>
    <name evidence="4" type="ORF">LCGC14_1838670</name>
</gene>
<protein>
    <recommendedName>
        <fullName evidence="3">FHA domain-containing protein</fullName>
    </recommendedName>
</protein>
<proteinExistence type="predicted"/>
<evidence type="ECO:0000313" key="4">
    <source>
        <dbReference type="EMBL" id="KKL97021.1"/>
    </source>
</evidence>
<dbReference type="SUPFAM" id="SSF49879">
    <property type="entry name" value="SMAD/FHA domain"/>
    <property type="match status" value="1"/>
</dbReference>
<sequence length="362" mass="41150">MSKSYPILIFVCGPQEGQRVRLTRLVSILGRAGRADILLSEDYVSREQVRYEMLQAGPTLENLSRRGTWINGKRYRAGRKILVDTGDVIGVGAQTQMLFVSAGDDPAQALSAWEAARTSRRDAFGKRYQPPAVPAPVAEEPPEEEPEPDQAAEAKGEKRASEMTADERAEAERKEKRRKLMTGLGVYWGLLMFLLVLAYLFVDIKPPGEMAEVPILANDEIEQYLGEPVVRSPNPLTKEKKLREAIGLYRQFGMNLRHLHKMVLAFKEAEAYGGKSFLDKPEDDRIYRDCLAELTKIVQRKYLRAYQLEKNSDWAAAEAEFRVLLAIIGDENNPIFVNARKHHRRVKYYLEKEALKKKPLFG</sequence>
<dbReference type="EMBL" id="LAZR01018272">
    <property type="protein sequence ID" value="KKL97021.1"/>
    <property type="molecule type" value="Genomic_DNA"/>
</dbReference>
<dbReference type="CDD" id="cd00060">
    <property type="entry name" value="FHA"/>
    <property type="match status" value="1"/>
</dbReference>
<evidence type="ECO:0000259" key="3">
    <source>
        <dbReference type="PROSITE" id="PS50006"/>
    </source>
</evidence>
<keyword evidence="2" id="KW-1133">Transmembrane helix</keyword>
<organism evidence="4">
    <name type="scientific">marine sediment metagenome</name>
    <dbReference type="NCBI Taxonomy" id="412755"/>
    <lineage>
        <taxon>unclassified sequences</taxon>
        <taxon>metagenomes</taxon>
        <taxon>ecological metagenomes</taxon>
    </lineage>
</organism>
<dbReference type="InterPro" id="IPR008984">
    <property type="entry name" value="SMAD_FHA_dom_sf"/>
</dbReference>
<evidence type="ECO:0000256" key="2">
    <source>
        <dbReference type="SAM" id="Phobius"/>
    </source>
</evidence>
<dbReference type="PROSITE" id="PS50006">
    <property type="entry name" value="FHA_DOMAIN"/>
    <property type="match status" value="1"/>
</dbReference>
<feature type="compositionally biased region" description="Basic and acidic residues" evidence="1">
    <location>
        <begin position="152"/>
        <end position="174"/>
    </location>
</feature>
<dbReference type="Pfam" id="PF00498">
    <property type="entry name" value="FHA"/>
    <property type="match status" value="1"/>
</dbReference>
<keyword evidence="2" id="KW-0812">Transmembrane</keyword>
<keyword evidence="2" id="KW-0472">Membrane</keyword>
<dbReference type="Gene3D" id="2.60.200.20">
    <property type="match status" value="1"/>
</dbReference>
<accession>A0A0F9H225</accession>
<reference evidence="4" key="1">
    <citation type="journal article" date="2015" name="Nature">
        <title>Complex archaea that bridge the gap between prokaryotes and eukaryotes.</title>
        <authorList>
            <person name="Spang A."/>
            <person name="Saw J.H."/>
            <person name="Jorgensen S.L."/>
            <person name="Zaremba-Niedzwiedzka K."/>
            <person name="Martijn J."/>
            <person name="Lind A.E."/>
            <person name="van Eijk R."/>
            <person name="Schleper C."/>
            <person name="Guy L."/>
            <person name="Ettema T.J."/>
        </authorList>
    </citation>
    <scope>NUCLEOTIDE SEQUENCE</scope>
</reference>
<comment type="caution">
    <text evidence="4">The sequence shown here is derived from an EMBL/GenBank/DDBJ whole genome shotgun (WGS) entry which is preliminary data.</text>
</comment>
<feature type="region of interest" description="Disordered" evidence="1">
    <location>
        <begin position="125"/>
        <end position="175"/>
    </location>
</feature>
<dbReference type="InterPro" id="IPR000253">
    <property type="entry name" value="FHA_dom"/>
</dbReference>
<feature type="transmembrane region" description="Helical" evidence="2">
    <location>
        <begin position="180"/>
        <end position="202"/>
    </location>
</feature>